<sequence length="300" mass="33172">MSALFEACNSDIKVRSSDGVEFDLHRTLLGANTGAFPGPELETDGQVVELSEPAKVLQICFDFIYPKRHPDLEDITSFELLASVAEAVGKYEIFAAINTCNTRLRSFIPQYATEIFVYAIKHDHPKLMNDAVPYLARSPFVPVLKQIPPAYMVPWSRYHDAWLAVFREATKHIKKILPSSTNQCHVATSSSFSSSFSMLPDQICNACRCSLFTWVSNLEEINNVTVLNTALRNASEKNIGLPCCAVSDGSRGMQLGSPQLISFAPSKPDHAKCTHIVKLAKICQDLIQAIPSFDAFIGQN</sequence>
<dbReference type="Gene3D" id="3.30.710.10">
    <property type="entry name" value="Potassium Channel Kv1.1, Chain A"/>
    <property type="match status" value="1"/>
</dbReference>
<evidence type="ECO:0000313" key="1">
    <source>
        <dbReference type="EMBL" id="KAG5166327.1"/>
    </source>
</evidence>
<proteinExistence type="predicted"/>
<comment type="caution">
    <text evidence="1">The sequence shown here is derived from an EMBL/GenBank/DDBJ whole genome shotgun (WGS) entry which is preliminary data.</text>
</comment>
<organism evidence="1">
    <name type="scientific">Psilocybe cubensis</name>
    <name type="common">Psychedelic mushroom</name>
    <name type="synonym">Stropharia cubensis</name>
    <dbReference type="NCBI Taxonomy" id="181762"/>
    <lineage>
        <taxon>Eukaryota</taxon>
        <taxon>Fungi</taxon>
        <taxon>Dikarya</taxon>
        <taxon>Basidiomycota</taxon>
        <taxon>Agaricomycotina</taxon>
        <taxon>Agaricomycetes</taxon>
        <taxon>Agaricomycetidae</taxon>
        <taxon>Agaricales</taxon>
        <taxon>Agaricineae</taxon>
        <taxon>Strophariaceae</taxon>
        <taxon>Psilocybe</taxon>
    </lineage>
</organism>
<dbReference type="AlphaFoldDB" id="A0A8H7XSQ2"/>
<reference evidence="1" key="1">
    <citation type="submission" date="2021-02" db="EMBL/GenBank/DDBJ databases">
        <title>Psilocybe cubensis genome.</title>
        <authorList>
            <person name="Mckernan K.J."/>
            <person name="Crawford S."/>
            <person name="Trippe A."/>
            <person name="Kane L.T."/>
            <person name="Mclaughlin S."/>
        </authorList>
    </citation>
    <scope>NUCLEOTIDE SEQUENCE [LARGE SCALE GENOMIC DNA]</scope>
    <source>
        <strain evidence="1">MGC-MH-2018</strain>
    </source>
</reference>
<gene>
    <name evidence="1" type="ORF">JR316_008411</name>
</gene>
<dbReference type="InterPro" id="IPR011333">
    <property type="entry name" value="SKP1/BTB/POZ_sf"/>
</dbReference>
<name>A0A8H7XSQ2_PSICU</name>
<protein>
    <recommendedName>
        <fullName evidence="2">BTB domain-containing protein</fullName>
    </recommendedName>
</protein>
<evidence type="ECO:0008006" key="2">
    <source>
        <dbReference type="Google" id="ProtNLM"/>
    </source>
</evidence>
<dbReference type="EMBL" id="JAFIQS010000008">
    <property type="protein sequence ID" value="KAG5166327.1"/>
    <property type="molecule type" value="Genomic_DNA"/>
</dbReference>
<accession>A0A8H7XSQ2</accession>